<dbReference type="Proteomes" id="UP000644693">
    <property type="component" value="Unassembled WGS sequence"/>
</dbReference>
<dbReference type="GO" id="GO:0016846">
    <property type="term" value="F:carbon-sulfur lyase activity"/>
    <property type="evidence" value="ECO:0007669"/>
    <property type="project" value="InterPro"/>
</dbReference>
<reference evidence="5" key="2">
    <citation type="submission" date="2020-09" db="EMBL/GenBank/DDBJ databases">
        <authorList>
            <person name="Sun Q."/>
            <person name="Kim S."/>
        </authorList>
    </citation>
    <scope>NUCLEOTIDE SEQUENCE</scope>
    <source>
        <strain evidence="5">KCTC 23430</strain>
    </source>
</reference>
<reference evidence="5" key="1">
    <citation type="journal article" date="2014" name="Int. J. Syst. Evol. Microbiol.">
        <title>Complete genome sequence of Corynebacterium casei LMG S-19264T (=DSM 44701T), isolated from a smear-ripened cheese.</title>
        <authorList>
            <consortium name="US DOE Joint Genome Institute (JGI-PGF)"/>
            <person name="Walter F."/>
            <person name="Albersmeier A."/>
            <person name="Kalinowski J."/>
            <person name="Ruckert C."/>
        </authorList>
    </citation>
    <scope>NUCLEOTIDE SEQUENCE</scope>
    <source>
        <strain evidence="5">KCTC 23430</strain>
    </source>
</reference>
<keyword evidence="2" id="KW-0479">Metal-binding</keyword>
<dbReference type="InterPro" id="IPR006913">
    <property type="entry name" value="CENP-V/GFA"/>
</dbReference>
<evidence type="ECO:0000256" key="3">
    <source>
        <dbReference type="ARBA" id="ARBA00022833"/>
    </source>
</evidence>
<name>A0A918XF10_9GAMM</name>
<sequence length="94" mass="10493">MAFFPMEQLSIAGDAKRWKRPCDSTNEAVHHFCANCGSTVYVESEATPGILAIAVGCFTDPDFPQPQFAAWGEHRHNWIAFPESCREVQGQDFS</sequence>
<evidence type="ECO:0000313" key="5">
    <source>
        <dbReference type="EMBL" id="GHD28769.1"/>
    </source>
</evidence>
<dbReference type="InterPro" id="IPR011057">
    <property type="entry name" value="Mss4-like_sf"/>
</dbReference>
<feature type="domain" description="CENP-V/GFA" evidence="4">
    <location>
        <begin position="2"/>
        <end position="71"/>
    </location>
</feature>
<organism evidence="5 6">
    <name type="scientific">Parahalioglobus pacificus</name>
    <dbReference type="NCBI Taxonomy" id="930806"/>
    <lineage>
        <taxon>Bacteria</taxon>
        <taxon>Pseudomonadati</taxon>
        <taxon>Pseudomonadota</taxon>
        <taxon>Gammaproteobacteria</taxon>
        <taxon>Cellvibrionales</taxon>
        <taxon>Halieaceae</taxon>
        <taxon>Parahalioglobus</taxon>
    </lineage>
</organism>
<keyword evidence="3" id="KW-0862">Zinc</keyword>
<evidence type="ECO:0000256" key="2">
    <source>
        <dbReference type="ARBA" id="ARBA00022723"/>
    </source>
</evidence>
<dbReference type="EMBL" id="BMYM01000001">
    <property type="protein sequence ID" value="GHD28769.1"/>
    <property type="molecule type" value="Genomic_DNA"/>
</dbReference>
<evidence type="ECO:0000313" key="6">
    <source>
        <dbReference type="Proteomes" id="UP000644693"/>
    </source>
</evidence>
<comment type="similarity">
    <text evidence="1">Belongs to the Gfa family.</text>
</comment>
<protein>
    <recommendedName>
        <fullName evidence="4">CENP-V/GFA domain-containing protein</fullName>
    </recommendedName>
</protein>
<gene>
    <name evidence="5" type="ORF">GCM10007053_08490</name>
</gene>
<comment type="caution">
    <text evidence="5">The sequence shown here is derived from an EMBL/GenBank/DDBJ whole genome shotgun (WGS) entry which is preliminary data.</text>
</comment>
<evidence type="ECO:0000256" key="1">
    <source>
        <dbReference type="ARBA" id="ARBA00005495"/>
    </source>
</evidence>
<dbReference type="GO" id="GO:0046872">
    <property type="term" value="F:metal ion binding"/>
    <property type="evidence" value="ECO:0007669"/>
    <property type="project" value="UniProtKB-KW"/>
</dbReference>
<keyword evidence="6" id="KW-1185">Reference proteome</keyword>
<evidence type="ECO:0000259" key="4">
    <source>
        <dbReference type="Pfam" id="PF04828"/>
    </source>
</evidence>
<accession>A0A918XF10</accession>
<dbReference type="AlphaFoldDB" id="A0A918XF10"/>
<dbReference type="SUPFAM" id="SSF51316">
    <property type="entry name" value="Mss4-like"/>
    <property type="match status" value="1"/>
</dbReference>
<dbReference type="Pfam" id="PF04828">
    <property type="entry name" value="GFA"/>
    <property type="match status" value="1"/>
</dbReference>
<proteinExistence type="inferred from homology"/>
<dbReference type="Gene3D" id="3.90.1590.10">
    <property type="entry name" value="glutathione-dependent formaldehyde- activating enzyme (gfa)"/>
    <property type="match status" value="1"/>
</dbReference>